<organism evidence="1 2">
    <name type="scientific">Caerostris extrusa</name>
    <name type="common">Bark spider</name>
    <name type="synonym">Caerostris bankana</name>
    <dbReference type="NCBI Taxonomy" id="172846"/>
    <lineage>
        <taxon>Eukaryota</taxon>
        <taxon>Metazoa</taxon>
        <taxon>Ecdysozoa</taxon>
        <taxon>Arthropoda</taxon>
        <taxon>Chelicerata</taxon>
        <taxon>Arachnida</taxon>
        <taxon>Araneae</taxon>
        <taxon>Araneomorphae</taxon>
        <taxon>Entelegynae</taxon>
        <taxon>Araneoidea</taxon>
        <taxon>Araneidae</taxon>
        <taxon>Caerostris</taxon>
    </lineage>
</organism>
<gene>
    <name evidence="1" type="ORF">CEXT_554061</name>
</gene>
<accession>A0AAV4PDR0</accession>
<evidence type="ECO:0000313" key="1">
    <source>
        <dbReference type="EMBL" id="GIX93252.1"/>
    </source>
</evidence>
<sequence>MATLKRCIKLTQRTELISDRSINIPISHIYTILINPTLCSTLIFPIRTTVSLQHYTTCHSSAFPFSRTIPPEKITEMSRREIMIAAEEGSSQGCGGSV</sequence>
<protein>
    <submittedName>
        <fullName evidence="1">Uncharacterized protein</fullName>
    </submittedName>
</protein>
<name>A0AAV4PDR0_CAEEX</name>
<reference evidence="1 2" key="1">
    <citation type="submission" date="2021-06" db="EMBL/GenBank/DDBJ databases">
        <title>Caerostris extrusa draft genome.</title>
        <authorList>
            <person name="Kono N."/>
            <person name="Arakawa K."/>
        </authorList>
    </citation>
    <scope>NUCLEOTIDE SEQUENCE [LARGE SCALE GENOMIC DNA]</scope>
</reference>
<dbReference type="Proteomes" id="UP001054945">
    <property type="component" value="Unassembled WGS sequence"/>
</dbReference>
<proteinExistence type="predicted"/>
<keyword evidence="2" id="KW-1185">Reference proteome</keyword>
<comment type="caution">
    <text evidence="1">The sequence shown here is derived from an EMBL/GenBank/DDBJ whole genome shotgun (WGS) entry which is preliminary data.</text>
</comment>
<dbReference type="EMBL" id="BPLR01004218">
    <property type="protein sequence ID" value="GIX93252.1"/>
    <property type="molecule type" value="Genomic_DNA"/>
</dbReference>
<dbReference type="AlphaFoldDB" id="A0AAV4PDR0"/>
<evidence type="ECO:0000313" key="2">
    <source>
        <dbReference type="Proteomes" id="UP001054945"/>
    </source>
</evidence>